<comment type="caution">
    <text evidence="1">The sequence shown here is derived from an EMBL/GenBank/DDBJ whole genome shotgun (WGS) entry which is preliminary data.</text>
</comment>
<organism evidence="1 2">
    <name type="scientific">Coregonus suidteri</name>
    <dbReference type="NCBI Taxonomy" id="861788"/>
    <lineage>
        <taxon>Eukaryota</taxon>
        <taxon>Metazoa</taxon>
        <taxon>Chordata</taxon>
        <taxon>Craniata</taxon>
        <taxon>Vertebrata</taxon>
        <taxon>Euteleostomi</taxon>
        <taxon>Actinopterygii</taxon>
        <taxon>Neopterygii</taxon>
        <taxon>Teleostei</taxon>
        <taxon>Protacanthopterygii</taxon>
        <taxon>Salmoniformes</taxon>
        <taxon>Salmonidae</taxon>
        <taxon>Coregoninae</taxon>
        <taxon>Coregonus</taxon>
    </lineage>
</organism>
<evidence type="ECO:0000313" key="2">
    <source>
        <dbReference type="Proteomes" id="UP001356427"/>
    </source>
</evidence>
<evidence type="ECO:0000313" key="1">
    <source>
        <dbReference type="EMBL" id="KAK6312160.1"/>
    </source>
</evidence>
<reference evidence="1 2" key="1">
    <citation type="submission" date="2021-04" db="EMBL/GenBank/DDBJ databases">
        <authorList>
            <person name="De Guttry C."/>
            <person name="Zahm M."/>
            <person name="Klopp C."/>
            <person name="Cabau C."/>
            <person name="Louis A."/>
            <person name="Berthelot C."/>
            <person name="Parey E."/>
            <person name="Roest Crollius H."/>
            <person name="Montfort J."/>
            <person name="Robinson-Rechavi M."/>
            <person name="Bucao C."/>
            <person name="Bouchez O."/>
            <person name="Gislard M."/>
            <person name="Lluch J."/>
            <person name="Milhes M."/>
            <person name="Lampietro C."/>
            <person name="Lopez Roques C."/>
            <person name="Donnadieu C."/>
            <person name="Braasch I."/>
            <person name="Desvignes T."/>
            <person name="Postlethwait J."/>
            <person name="Bobe J."/>
            <person name="Wedekind C."/>
            <person name="Guiguen Y."/>
        </authorList>
    </citation>
    <scope>NUCLEOTIDE SEQUENCE [LARGE SCALE GENOMIC DNA]</scope>
    <source>
        <strain evidence="1">Cs_M1</strain>
        <tissue evidence="1">Blood</tissue>
    </source>
</reference>
<name>A0AAN8LTV7_9TELE</name>
<sequence>MINANKNDEKNDVFKKMRAIRLAASYIGIPQMVILTKVDVACPLVRKDLRKVYLRKYIKKKMEQCSNELGVPVGCIMPV</sequence>
<dbReference type="EMBL" id="JAGTTL010000015">
    <property type="protein sequence ID" value="KAK6312160.1"/>
    <property type="molecule type" value="Genomic_DNA"/>
</dbReference>
<accession>A0AAN8LTV7</accession>
<dbReference type="Proteomes" id="UP001356427">
    <property type="component" value="Unassembled WGS sequence"/>
</dbReference>
<gene>
    <name evidence="1" type="ORF">J4Q44_G00178240</name>
</gene>
<protein>
    <submittedName>
        <fullName evidence="1">Uncharacterized protein</fullName>
    </submittedName>
</protein>
<proteinExistence type="predicted"/>
<keyword evidence="2" id="KW-1185">Reference proteome</keyword>
<dbReference type="AlphaFoldDB" id="A0AAN8LTV7"/>